<evidence type="ECO:0000259" key="1">
    <source>
        <dbReference type="Pfam" id="PF06568"/>
    </source>
</evidence>
<dbReference type="Proteomes" id="UP000626220">
    <property type="component" value="Unassembled WGS sequence"/>
</dbReference>
<keyword evidence="3" id="KW-1185">Reference proteome</keyword>
<dbReference type="EMBL" id="BNCJ01000001">
    <property type="protein sequence ID" value="GHF32782.1"/>
    <property type="molecule type" value="Genomic_DNA"/>
</dbReference>
<gene>
    <name evidence="2" type="ORF">GCM10017056_00180</name>
</gene>
<protein>
    <recommendedName>
        <fullName evidence="1">YjiS-like domain-containing protein</fullName>
    </recommendedName>
</protein>
<reference evidence="2" key="1">
    <citation type="journal article" date="2014" name="Int. J. Syst. Evol. Microbiol.">
        <title>Complete genome sequence of Corynebacterium casei LMG S-19264T (=DSM 44701T), isolated from a smear-ripened cheese.</title>
        <authorList>
            <consortium name="US DOE Joint Genome Institute (JGI-PGF)"/>
            <person name="Walter F."/>
            <person name="Albersmeier A."/>
            <person name="Kalinowski J."/>
            <person name="Ruckert C."/>
        </authorList>
    </citation>
    <scope>NUCLEOTIDE SEQUENCE</scope>
    <source>
        <strain evidence="2">KCTC 42650</strain>
    </source>
</reference>
<dbReference type="Pfam" id="PF06568">
    <property type="entry name" value="YjiS-like"/>
    <property type="match status" value="1"/>
</dbReference>
<organism evidence="2 3">
    <name type="scientific">Seohaeicola zhoushanensis</name>
    <dbReference type="NCBI Taxonomy" id="1569283"/>
    <lineage>
        <taxon>Bacteria</taxon>
        <taxon>Pseudomonadati</taxon>
        <taxon>Pseudomonadota</taxon>
        <taxon>Alphaproteobacteria</taxon>
        <taxon>Rhodobacterales</taxon>
        <taxon>Roseobacteraceae</taxon>
        <taxon>Seohaeicola</taxon>
    </lineage>
</organism>
<comment type="caution">
    <text evidence="2">The sequence shown here is derived from an EMBL/GenBank/DDBJ whole genome shotgun (WGS) entry which is preliminary data.</text>
</comment>
<feature type="domain" description="YjiS-like" evidence="1">
    <location>
        <begin position="17"/>
        <end position="52"/>
    </location>
</feature>
<evidence type="ECO:0000313" key="2">
    <source>
        <dbReference type="EMBL" id="GHF32782.1"/>
    </source>
</evidence>
<evidence type="ECO:0000313" key="3">
    <source>
        <dbReference type="Proteomes" id="UP000626220"/>
    </source>
</evidence>
<sequence>MTVSALARPAAPRRASLVARLAALHGLWRQRKSLAELDPHMLNDIGVTEAEALKEARRPVWDAPANWLG</sequence>
<accession>A0A8J3GTS0</accession>
<dbReference type="InterPro" id="IPR009506">
    <property type="entry name" value="YjiS-like"/>
</dbReference>
<name>A0A8J3GTS0_9RHOB</name>
<dbReference type="AlphaFoldDB" id="A0A8J3GTS0"/>
<dbReference type="RefSeq" id="WP_189677993.1">
    <property type="nucleotide sequence ID" value="NZ_BNCJ01000001.1"/>
</dbReference>
<proteinExistence type="predicted"/>
<reference evidence="2" key="2">
    <citation type="submission" date="2020-09" db="EMBL/GenBank/DDBJ databases">
        <authorList>
            <person name="Sun Q."/>
            <person name="Kim S."/>
        </authorList>
    </citation>
    <scope>NUCLEOTIDE SEQUENCE</scope>
    <source>
        <strain evidence="2">KCTC 42650</strain>
    </source>
</reference>